<dbReference type="Pfam" id="PF01261">
    <property type="entry name" value="AP_endonuc_2"/>
    <property type="match status" value="1"/>
</dbReference>
<sequence>MAKPIVGIQLYTLRDQTEKDFLGTIRKAAEMGYEAVEFAGYYDTPASELKALLDELKLHAPSAHVGLKFNEPDRWSEDLAQQIDYAKQIGLQYIIVPWAPLPDDPAEEDVARLAAMLEQAGKQVTAAGLKFGYHNHDFEFKLVNGKPVIDRLLELVPAEYLIAEFDLGWVHAAGCKPAEYVRRYAGRVPLAHFKDFGEGTRDTELGRGTVDLKSVLRIAEECGIQYFIVEQEEFESSSLESAKLCLDFFRENGYGPGAGQ</sequence>
<dbReference type="PANTHER" id="PTHR12110">
    <property type="entry name" value="HYDROXYPYRUVATE ISOMERASE"/>
    <property type="match status" value="1"/>
</dbReference>
<dbReference type="GO" id="GO:0016853">
    <property type="term" value="F:isomerase activity"/>
    <property type="evidence" value="ECO:0007669"/>
    <property type="project" value="UniProtKB-KW"/>
</dbReference>
<feature type="domain" description="Xylose isomerase-like TIM barrel" evidence="1">
    <location>
        <begin position="25"/>
        <end position="235"/>
    </location>
</feature>
<dbReference type="InterPro" id="IPR013022">
    <property type="entry name" value="Xyl_isomerase-like_TIM-brl"/>
</dbReference>
<accession>A0ABW5QXU4</accession>
<evidence type="ECO:0000313" key="2">
    <source>
        <dbReference type="EMBL" id="MFD2661212.1"/>
    </source>
</evidence>
<reference evidence="3" key="1">
    <citation type="journal article" date="2019" name="Int. J. Syst. Evol. Microbiol.">
        <title>The Global Catalogue of Microorganisms (GCM) 10K type strain sequencing project: providing services to taxonomists for standard genome sequencing and annotation.</title>
        <authorList>
            <consortium name="The Broad Institute Genomics Platform"/>
            <consortium name="The Broad Institute Genome Sequencing Center for Infectious Disease"/>
            <person name="Wu L."/>
            <person name="Ma J."/>
        </authorList>
    </citation>
    <scope>NUCLEOTIDE SEQUENCE [LARGE SCALE GENOMIC DNA]</scope>
    <source>
        <strain evidence="3">TISTR 1827</strain>
    </source>
</reference>
<dbReference type="PANTHER" id="PTHR12110:SF41">
    <property type="entry name" value="INOSOSE DEHYDRATASE"/>
    <property type="match status" value="1"/>
</dbReference>
<evidence type="ECO:0000259" key="1">
    <source>
        <dbReference type="Pfam" id="PF01261"/>
    </source>
</evidence>
<dbReference type="InterPro" id="IPR050312">
    <property type="entry name" value="IolE/XylAMocC-like"/>
</dbReference>
<evidence type="ECO:0000313" key="3">
    <source>
        <dbReference type="Proteomes" id="UP001597493"/>
    </source>
</evidence>
<keyword evidence="2" id="KW-0413">Isomerase</keyword>
<keyword evidence="3" id="KW-1185">Reference proteome</keyword>
<dbReference type="Proteomes" id="UP001597493">
    <property type="component" value="Unassembled WGS sequence"/>
</dbReference>
<dbReference type="Gene3D" id="3.20.20.150">
    <property type="entry name" value="Divalent-metal-dependent TIM barrel enzymes"/>
    <property type="match status" value="1"/>
</dbReference>
<dbReference type="SUPFAM" id="SSF51658">
    <property type="entry name" value="Xylose isomerase-like"/>
    <property type="match status" value="1"/>
</dbReference>
<dbReference type="RefSeq" id="WP_379273692.1">
    <property type="nucleotide sequence ID" value="NZ_JBHUGT010000024.1"/>
</dbReference>
<organism evidence="2 3">
    <name type="scientific">Paenibacillus thailandensis</name>
    <dbReference type="NCBI Taxonomy" id="393250"/>
    <lineage>
        <taxon>Bacteria</taxon>
        <taxon>Bacillati</taxon>
        <taxon>Bacillota</taxon>
        <taxon>Bacilli</taxon>
        <taxon>Bacillales</taxon>
        <taxon>Paenibacillaceae</taxon>
        <taxon>Paenibacillus</taxon>
    </lineage>
</organism>
<proteinExistence type="predicted"/>
<comment type="caution">
    <text evidence="2">The sequence shown here is derived from an EMBL/GenBank/DDBJ whole genome shotgun (WGS) entry which is preliminary data.</text>
</comment>
<name>A0ABW5QXU4_9BACL</name>
<gene>
    <name evidence="2" type="ORF">ACFSW5_13220</name>
</gene>
<dbReference type="EMBL" id="JBHUMY010000012">
    <property type="protein sequence ID" value="MFD2661212.1"/>
    <property type="molecule type" value="Genomic_DNA"/>
</dbReference>
<protein>
    <submittedName>
        <fullName evidence="2">Sugar phosphate isomerase/epimerase family protein</fullName>
    </submittedName>
</protein>
<dbReference type="InterPro" id="IPR036237">
    <property type="entry name" value="Xyl_isomerase-like_sf"/>
</dbReference>